<gene>
    <name evidence="12" type="ORF">R5A26_20850</name>
</gene>
<evidence type="ECO:0000313" key="13">
    <source>
        <dbReference type="Proteomes" id="UP001187346"/>
    </source>
</evidence>
<evidence type="ECO:0000259" key="11">
    <source>
        <dbReference type="PROSITE" id="PS50885"/>
    </source>
</evidence>
<dbReference type="SMART" id="SM00304">
    <property type="entry name" value="HAMP"/>
    <property type="match status" value="1"/>
</dbReference>
<keyword evidence="6 10" id="KW-0812">Transmembrane</keyword>
<dbReference type="PANTHER" id="PTHR45436:SF5">
    <property type="entry name" value="SENSOR HISTIDINE KINASE TRCS"/>
    <property type="match status" value="1"/>
</dbReference>
<dbReference type="EC" id="2.7.13.3" evidence="3"/>
<accession>A0ABU4FEA4</accession>
<dbReference type="InterPro" id="IPR050428">
    <property type="entry name" value="TCS_sensor_his_kinase"/>
</dbReference>
<dbReference type="SUPFAM" id="SSF47384">
    <property type="entry name" value="Homodimeric domain of signal transducing histidine kinase"/>
    <property type="match status" value="1"/>
</dbReference>
<dbReference type="SMART" id="SM00388">
    <property type="entry name" value="HisKA"/>
    <property type="match status" value="1"/>
</dbReference>
<dbReference type="InterPro" id="IPR036097">
    <property type="entry name" value="HisK_dim/P_sf"/>
</dbReference>
<dbReference type="EMBL" id="JAWMAJ010000066">
    <property type="protein sequence ID" value="MDV7218400.1"/>
    <property type="molecule type" value="Genomic_DNA"/>
</dbReference>
<dbReference type="Proteomes" id="UP001187346">
    <property type="component" value="Unassembled WGS sequence"/>
</dbReference>
<keyword evidence="8 10" id="KW-1133">Transmembrane helix</keyword>
<dbReference type="CDD" id="cd06225">
    <property type="entry name" value="HAMP"/>
    <property type="match status" value="1"/>
</dbReference>
<dbReference type="CDD" id="cd00082">
    <property type="entry name" value="HisKA"/>
    <property type="match status" value="1"/>
</dbReference>
<evidence type="ECO:0000256" key="5">
    <source>
        <dbReference type="ARBA" id="ARBA00022679"/>
    </source>
</evidence>
<dbReference type="InterPro" id="IPR003661">
    <property type="entry name" value="HisK_dim/P_dom"/>
</dbReference>
<dbReference type="GO" id="GO:0016301">
    <property type="term" value="F:kinase activity"/>
    <property type="evidence" value="ECO:0007669"/>
    <property type="project" value="UniProtKB-KW"/>
</dbReference>
<evidence type="ECO:0000256" key="2">
    <source>
        <dbReference type="ARBA" id="ARBA00004236"/>
    </source>
</evidence>
<keyword evidence="7 12" id="KW-0418">Kinase</keyword>
<dbReference type="Pfam" id="PF00512">
    <property type="entry name" value="HisKA"/>
    <property type="match status" value="1"/>
</dbReference>
<organism evidence="12 13">
    <name type="scientific">Streptomyces prunicolor</name>
    <dbReference type="NCBI Taxonomy" id="67348"/>
    <lineage>
        <taxon>Bacteria</taxon>
        <taxon>Bacillati</taxon>
        <taxon>Actinomycetota</taxon>
        <taxon>Actinomycetes</taxon>
        <taxon>Kitasatosporales</taxon>
        <taxon>Streptomycetaceae</taxon>
        <taxon>Streptomyces</taxon>
    </lineage>
</organism>
<dbReference type="InterPro" id="IPR003660">
    <property type="entry name" value="HAMP_dom"/>
</dbReference>
<sequence>MSARNWLRPRVIWARASLRSRVLLIAVVLLTAGFTAFSLVTGNALRSYMADRVDAQLRASAQVFALLPSTVAKTGTGTGTGGKPPPGLTDFSTEVLGNPVITYVTKNGTVESSIDSLAGAKRTEDASGPDLPRLDASAVAARAGKPFTVAGTSGDTRWRSIAVPRVVGRTLLGGGAAGSVIVSAPMSQVDGTVDRMWHIYETTGLGLLVVLGLAGWFAVRSGLRPLTRIEQTAAEIAAGDLSRRVPELAGPHTEMGRLATALNGMLAQLETAFAARAESEARMTRFVADASHELRTPLAGIKGLTDLHRMGALADREDIDATMARIARESDRLARLVADMLLLARFDEHSLGTTGEPGPALELAPTDLRTLA</sequence>
<feature type="non-terminal residue" evidence="12">
    <location>
        <position position="372"/>
    </location>
</feature>
<evidence type="ECO:0000256" key="4">
    <source>
        <dbReference type="ARBA" id="ARBA00022553"/>
    </source>
</evidence>
<dbReference type="SUPFAM" id="SSF158472">
    <property type="entry name" value="HAMP domain-like"/>
    <property type="match status" value="1"/>
</dbReference>
<evidence type="ECO:0000256" key="7">
    <source>
        <dbReference type="ARBA" id="ARBA00022777"/>
    </source>
</evidence>
<dbReference type="Gene3D" id="6.10.340.10">
    <property type="match status" value="1"/>
</dbReference>
<comment type="subcellular location">
    <subcellularLocation>
        <location evidence="2">Cell membrane</location>
    </subcellularLocation>
</comment>
<evidence type="ECO:0000256" key="9">
    <source>
        <dbReference type="ARBA" id="ARBA00023012"/>
    </source>
</evidence>
<keyword evidence="5" id="KW-0808">Transferase</keyword>
<keyword evidence="4" id="KW-0597">Phosphoprotein</keyword>
<dbReference type="Gene3D" id="1.10.287.130">
    <property type="match status" value="1"/>
</dbReference>
<name>A0ABU4FEA4_9ACTN</name>
<reference evidence="12 13" key="1">
    <citation type="submission" date="2023-10" db="EMBL/GenBank/DDBJ databases">
        <title>Characterization of rhizosphere-enriched actinobacteria from wheat plants lab-grown on chernevaya soil.</title>
        <authorList>
            <person name="Tikhonova E.N."/>
            <person name="Konopkin A."/>
            <person name="Kravchenko I.K."/>
        </authorList>
    </citation>
    <scope>NUCLEOTIDE SEQUENCE [LARGE SCALE GENOMIC DNA]</scope>
    <source>
        <strain evidence="12 13">RR29</strain>
    </source>
</reference>
<comment type="catalytic activity">
    <reaction evidence="1">
        <text>ATP + protein L-histidine = ADP + protein N-phospho-L-histidine.</text>
        <dbReference type="EC" id="2.7.13.3"/>
    </reaction>
</comment>
<feature type="transmembrane region" description="Helical" evidence="10">
    <location>
        <begin position="197"/>
        <end position="219"/>
    </location>
</feature>
<comment type="caution">
    <text evidence="12">The sequence shown here is derived from an EMBL/GenBank/DDBJ whole genome shotgun (WGS) entry which is preliminary data.</text>
</comment>
<evidence type="ECO:0000256" key="3">
    <source>
        <dbReference type="ARBA" id="ARBA00012438"/>
    </source>
</evidence>
<dbReference type="RefSeq" id="WP_317772603.1">
    <property type="nucleotide sequence ID" value="NZ_JAWMAJ010000066.1"/>
</dbReference>
<dbReference type="PANTHER" id="PTHR45436">
    <property type="entry name" value="SENSOR HISTIDINE KINASE YKOH"/>
    <property type="match status" value="1"/>
</dbReference>
<evidence type="ECO:0000313" key="12">
    <source>
        <dbReference type="EMBL" id="MDV7218400.1"/>
    </source>
</evidence>
<keyword evidence="10" id="KW-0472">Membrane</keyword>
<evidence type="ECO:0000256" key="1">
    <source>
        <dbReference type="ARBA" id="ARBA00000085"/>
    </source>
</evidence>
<evidence type="ECO:0000256" key="8">
    <source>
        <dbReference type="ARBA" id="ARBA00022989"/>
    </source>
</evidence>
<evidence type="ECO:0000256" key="6">
    <source>
        <dbReference type="ARBA" id="ARBA00022692"/>
    </source>
</evidence>
<feature type="domain" description="HAMP" evidence="11">
    <location>
        <begin position="220"/>
        <end position="274"/>
    </location>
</feature>
<evidence type="ECO:0000256" key="10">
    <source>
        <dbReference type="SAM" id="Phobius"/>
    </source>
</evidence>
<keyword evidence="13" id="KW-1185">Reference proteome</keyword>
<dbReference type="PROSITE" id="PS50885">
    <property type="entry name" value="HAMP"/>
    <property type="match status" value="1"/>
</dbReference>
<dbReference type="Pfam" id="PF00672">
    <property type="entry name" value="HAMP"/>
    <property type="match status" value="1"/>
</dbReference>
<protein>
    <recommendedName>
        <fullName evidence="3">histidine kinase</fullName>
        <ecNumber evidence="3">2.7.13.3</ecNumber>
    </recommendedName>
</protein>
<keyword evidence="9" id="KW-0902">Two-component regulatory system</keyword>
<proteinExistence type="predicted"/>